<evidence type="ECO:0000313" key="11">
    <source>
        <dbReference type="EMBL" id="HJC50398.1"/>
    </source>
</evidence>
<dbReference type="Gene3D" id="3.40.50.300">
    <property type="entry name" value="P-loop containing nucleotide triphosphate hydrolases"/>
    <property type="match status" value="4"/>
</dbReference>
<keyword evidence="9" id="KW-0234">DNA repair</keyword>
<keyword evidence="1" id="KW-0540">Nuclease</keyword>
<dbReference type="PANTHER" id="PTHR30591">
    <property type="entry name" value="RECBCD ENZYME SUBUNIT RECC"/>
    <property type="match status" value="1"/>
</dbReference>
<proteinExistence type="predicted"/>
<comment type="caution">
    <text evidence="11">The sequence shown here is derived from an EMBL/GenBank/DDBJ whole genome shotgun (WGS) entry which is preliminary data.</text>
</comment>
<dbReference type="GO" id="GO:0004386">
    <property type="term" value="F:helicase activity"/>
    <property type="evidence" value="ECO:0007669"/>
    <property type="project" value="UniProtKB-KW"/>
</dbReference>
<evidence type="ECO:0000256" key="8">
    <source>
        <dbReference type="ARBA" id="ARBA00023125"/>
    </source>
</evidence>
<evidence type="ECO:0000256" key="2">
    <source>
        <dbReference type="ARBA" id="ARBA00022741"/>
    </source>
</evidence>
<evidence type="ECO:0000256" key="6">
    <source>
        <dbReference type="ARBA" id="ARBA00022839"/>
    </source>
</evidence>
<dbReference type="AlphaFoldDB" id="A0A9D2T7Z2"/>
<evidence type="ECO:0000256" key="9">
    <source>
        <dbReference type="ARBA" id="ARBA00023204"/>
    </source>
</evidence>
<evidence type="ECO:0000256" key="7">
    <source>
        <dbReference type="ARBA" id="ARBA00022840"/>
    </source>
</evidence>
<dbReference type="InterPro" id="IPR049035">
    <property type="entry name" value="ADDB_N"/>
</dbReference>
<keyword evidence="4 11" id="KW-0378">Hydrolase</keyword>
<dbReference type="InterPro" id="IPR014017">
    <property type="entry name" value="DNA_helicase_UvrD-like_C"/>
</dbReference>
<keyword evidence="6" id="KW-0269">Exonuclease</keyword>
<protein>
    <submittedName>
        <fullName evidence="11">Exodeoxyribonuclease V subunit gamma</fullName>
        <ecNumber evidence="11">3.1.11.5</ecNumber>
    </submittedName>
</protein>
<evidence type="ECO:0000256" key="5">
    <source>
        <dbReference type="ARBA" id="ARBA00022806"/>
    </source>
</evidence>
<dbReference type="InterPro" id="IPR011604">
    <property type="entry name" value="PDDEXK-like_dom_sf"/>
</dbReference>
<dbReference type="Proteomes" id="UP000823904">
    <property type="component" value="Unassembled WGS sequence"/>
</dbReference>
<dbReference type="InterPro" id="IPR027417">
    <property type="entry name" value="P-loop_NTPase"/>
</dbReference>
<organism evidence="11 12">
    <name type="scientific">Candidatus Anaerostipes avistercoris</name>
    <dbReference type="NCBI Taxonomy" id="2838462"/>
    <lineage>
        <taxon>Bacteria</taxon>
        <taxon>Bacillati</taxon>
        <taxon>Bacillota</taxon>
        <taxon>Clostridia</taxon>
        <taxon>Lachnospirales</taxon>
        <taxon>Lachnospiraceae</taxon>
        <taxon>Anaerostipes</taxon>
    </lineage>
</organism>
<dbReference type="PROSITE" id="PS51217">
    <property type="entry name" value="UVRD_HELICASE_CTER"/>
    <property type="match status" value="1"/>
</dbReference>
<name>A0A9D2T7Z2_9FIRM</name>
<dbReference type="EMBL" id="DWWD01000028">
    <property type="protein sequence ID" value="HJC50398.1"/>
    <property type="molecule type" value="Genomic_DNA"/>
</dbReference>
<reference evidence="11" key="1">
    <citation type="journal article" date="2021" name="PeerJ">
        <title>Extensive microbial diversity within the chicken gut microbiome revealed by metagenomics and culture.</title>
        <authorList>
            <person name="Gilroy R."/>
            <person name="Ravi A."/>
            <person name="Getino M."/>
            <person name="Pursley I."/>
            <person name="Horton D.L."/>
            <person name="Alikhan N.F."/>
            <person name="Baker D."/>
            <person name="Gharbi K."/>
            <person name="Hall N."/>
            <person name="Watson M."/>
            <person name="Adriaenssens E.M."/>
            <person name="Foster-Nyarko E."/>
            <person name="Jarju S."/>
            <person name="Secka A."/>
            <person name="Antonio M."/>
            <person name="Oren A."/>
            <person name="Chaudhuri R.R."/>
            <person name="La Ragione R."/>
            <person name="Hildebrand F."/>
            <person name="Pallen M.J."/>
        </authorList>
    </citation>
    <scope>NUCLEOTIDE SEQUENCE</scope>
    <source>
        <strain evidence="11">ChiSjej3B21-8574</strain>
    </source>
</reference>
<evidence type="ECO:0000256" key="1">
    <source>
        <dbReference type="ARBA" id="ARBA00022722"/>
    </source>
</evidence>
<dbReference type="Gene3D" id="3.90.320.10">
    <property type="match status" value="1"/>
</dbReference>
<dbReference type="GO" id="GO:0006281">
    <property type="term" value="P:DNA repair"/>
    <property type="evidence" value="ECO:0007669"/>
    <property type="project" value="UniProtKB-KW"/>
</dbReference>
<evidence type="ECO:0000313" key="12">
    <source>
        <dbReference type="Proteomes" id="UP000823904"/>
    </source>
</evidence>
<evidence type="ECO:0000256" key="3">
    <source>
        <dbReference type="ARBA" id="ARBA00022763"/>
    </source>
</evidence>
<dbReference type="GO" id="GO:0008854">
    <property type="term" value="F:exodeoxyribonuclease V activity"/>
    <property type="evidence" value="ECO:0007669"/>
    <property type="project" value="UniProtKB-EC"/>
</dbReference>
<evidence type="ECO:0000256" key="4">
    <source>
        <dbReference type="ARBA" id="ARBA00022801"/>
    </source>
</evidence>
<gene>
    <name evidence="11" type="ORF">H9754_07525</name>
</gene>
<dbReference type="Pfam" id="PF13361">
    <property type="entry name" value="UvrD_C"/>
    <property type="match status" value="1"/>
</dbReference>
<reference evidence="11" key="2">
    <citation type="submission" date="2021-04" db="EMBL/GenBank/DDBJ databases">
        <authorList>
            <person name="Gilroy R."/>
        </authorList>
    </citation>
    <scope>NUCLEOTIDE SEQUENCE</scope>
    <source>
        <strain evidence="11">ChiSjej3B21-8574</strain>
    </source>
</reference>
<keyword evidence="5" id="KW-0347">Helicase</keyword>
<accession>A0A9D2T7Z2</accession>
<dbReference type="GO" id="GO:0005524">
    <property type="term" value="F:ATP binding"/>
    <property type="evidence" value="ECO:0007669"/>
    <property type="project" value="UniProtKB-KW"/>
</dbReference>
<keyword evidence="3" id="KW-0227">DNA damage</keyword>
<dbReference type="GO" id="GO:0006310">
    <property type="term" value="P:DNA recombination"/>
    <property type="evidence" value="ECO:0007669"/>
    <property type="project" value="TreeGrafter"/>
</dbReference>
<keyword evidence="2" id="KW-0547">Nucleotide-binding</keyword>
<keyword evidence="7" id="KW-0067">ATP-binding</keyword>
<dbReference type="Pfam" id="PF12705">
    <property type="entry name" value="PDDEXK_1"/>
    <property type="match status" value="1"/>
</dbReference>
<evidence type="ECO:0000259" key="10">
    <source>
        <dbReference type="PROSITE" id="PS51217"/>
    </source>
</evidence>
<dbReference type="Pfam" id="PF21445">
    <property type="entry name" value="ADDB_N"/>
    <property type="match status" value="1"/>
</dbReference>
<sequence length="1113" mass="128523">MALQFILGPARSGKTTYIYDRIIRESMEHPEQEFFLLVPDQSTLNAQRELVTRHPGHGTMNIDVVGFFRLAYRIFEELSYVPEDLLEDEGKSMVIRKVMEKNKKKLKIFGSSMKKPGFIEELKSFFAEMYQYDVSRADLESAAGEMEHPGLRAKMEDILLVMEEFEDYIKERYLISEQLLDVLAGKMEESRKLKDAVFYLDGFTGFTPIQRKVIRKLMKLGKQIYISLTVDEEAVLREYREYELFAMPKRERMMLIRDAGEEGVETGSDIFCRPDDSGSAELRHLERNLFRYPYHIWKEACSDIEIVQAMNPREESQMIAGRIETLVREQGYRYKDIVVLTADLESYGNELERSFRDYHIPYFVDANRKLKNNPCIETILSALRMIQSDFSYDMVFRYLKSGFSCLGQEETDLLENYVIAMGIRGYSRWNMPFASSLFSEEEQERIENSRKRFMKEIRPLKEGLKKRGETVLGKLTCLYEFLERLEIQRKMEEQKQKFEEAGDMAQAKTYGRVYDQVLDLMEQMADILGEEKLSFDDFLSVLETGMEEMTMGVIPPSLDQIVIGDMERTRTEGVKVLFFAGVSDDAIPKQNQKGNVVSDSQKELLEEKGITMAPTAKAASYMEQFYLYLTVAKPEDKLYLSYSVMTASGENKQPSYFLDRIRSVFPALNIKEAGNIPARSYTPEAAMNQAVSLLEEEELSEEEWDQLTVLLYGLEGLKPVADCIDGRFYDNQAHPISKKLVKALYGDTLRGSVTRMEQFAGCAFSHFMQYGLRLKKRIEHQILPVDMGQVFHKTMELVGKRTDWKFADDASRDAFVDQTVEDAVSEVQQEILESSSRNHYLMDRMKRISRRAVWAMEQYIRRGDFTPEEYEVAFSEENRLESMCFSLDEGEKMVFSGVVDRMDSMEDEENKYIKIIDYKSGNVTFDFAKIINGLQMQLIIYMNAMLELYEKKGSKRVLPAGMFYFHMDDPMVEAAPQDEAETQLLKTMKMSGVANSDFDLIPKIEHPGEEGFLSIPVQATKSGYHKRSSILDTNQMLKLGALVENKMKELGNALMKGDVAIRPYEYKGQMPCDYCSFRHICAFENGTDLVKRIKTMSLEEGKHALDEGTTESH</sequence>
<dbReference type="GO" id="GO:0003677">
    <property type="term" value="F:DNA binding"/>
    <property type="evidence" value="ECO:0007669"/>
    <property type="project" value="UniProtKB-KW"/>
</dbReference>
<dbReference type="SUPFAM" id="SSF52540">
    <property type="entry name" value="P-loop containing nucleoside triphosphate hydrolases"/>
    <property type="match status" value="1"/>
</dbReference>
<dbReference type="EC" id="3.1.11.5" evidence="11"/>
<keyword evidence="8" id="KW-0238">DNA-binding</keyword>
<dbReference type="PANTHER" id="PTHR30591:SF1">
    <property type="entry name" value="RECBCD ENZYME SUBUNIT RECC"/>
    <property type="match status" value="1"/>
</dbReference>
<feature type="domain" description="UvrD-like helicase C-terminal" evidence="10">
    <location>
        <begin position="273"/>
        <end position="559"/>
    </location>
</feature>
<dbReference type="InterPro" id="IPR038726">
    <property type="entry name" value="PDDEXK_AddAB-type"/>
</dbReference>